<protein>
    <recommendedName>
        <fullName evidence="3">Ankyrin repeat-containing domain</fullName>
    </recommendedName>
</protein>
<keyword evidence="2" id="KW-1185">Reference proteome</keyword>
<dbReference type="EMBL" id="JBIMZQ010000040">
    <property type="protein sequence ID" value="KAL3660576.1"/>
    <property type="molecule type" value="Genomic_DNA"/>
</dbReference>
<dbReference type="PANTHER" id="PTHR46586:SF3">
    <property type="entry name" value="ANKYRIN REPEAT-CONTAINING PROTEIN"/>
    <property type="match status" value="1"/>
</dbReference>
<dbReference type="AlphaFoldDB" id="A0ABD3F262"/>
<dbReference type="PANTHER" id="PTHR46586">
    <property type="entry name" value="ANKYRIN REPEAT-CONTAINING PROTEIN"/>
    <property type="match status" value="1"/>
</dbReference>
<dbReference type="SUPFAM" id="SSF48403">
    <property type="entry name" value="Ankyrin repeat"/>
    <property type="match status" value="1"/>
</dbReference>
<proteinExistence type="predicted"/>
<dbReference type="InterPro" id="IPR052050">
    <property type="entry name" value="SecEffector_AnkRepeat"/>
</dbReference>
<evidence type="ECO:0000313" key="2">
    <source>
        <dbReference type="Proteomes" id="UP001632037"/>
    </source>
</evidence>
<dbReference type="Pfam" id="PF13637">
    <property type="entry name" value="Ank_4"/>
    <property type="match status" value="1"/>
</dbReference>
<accession>A0ABD3F262</accession>
<reference evidence="1 2" key="1">
    <citation type="submission" date="2024-09" db="EMBL/GenBank/DDBJ databases">
        <title>Genome sequencing and assembly of Phytophthora oleae, isolate VK10A, causative agent of rot of olive drupes.</title>
        <authorList>
            <person name="Conti Taguali S."/>
            <person name="Riolo M."/>
            <person name="La Spada F."/>
            <person name="Cacciola S.O."/>
            <person name="Dionisio G."/>
        </authorList>
    </citation>
    <scope>NUCLEOTIDE SEQUENCE [LARGE SCALE GENOMIC DNA]</scope>
    <source>
        <strain evidence="1 2">VK10A</strain>
    </source>
</reference>
<sequence length="315" mass="35351">MVTESRGEVEADPAEQSAAAAHCNPEALPAHSHSQILLQEATVQMQIELSILTCVRVVTRCCLPSGELPRLNDLLDDFSADVTIVDAYKCTWTVRFMQYVAARENPSEMNVLYRRWLFNAATEMTAANGDLESLQWLMEKYLPDEFLTKAVAVATTNGHLSILQWLFENHHDRGYWGHTEMCGALTHGHTEVVEWLREHAVPRAELSVRSALSNAMSHRQREISQWILENGELVMPWINWDQPAKDGALTFLKFLHSHSIGSPGYFTLQSAASNGHLDIVKWLHAELGATLTADAMRKAAQNGHLGVVEWFHENG</sequence>
<name>A0ABD3F262_9STRA</name>
<dbReference type="InterPro" id="IPR036770">
    <property type="entry name" value="Ankyrin_rpt-contain_sf"/>
</dbReference>
<dbReference type="InterPro" id="IPR002110">
    <property type="entry name" value="Ankyrin_rpt"/>
</dbReference>
<gene>
    <name evidence="1" type="ORF">V7S43_014331</name>
</gene>
<evidence type="ECO:0008006" key="3">
    <source>
        <dbReference type="Google" id="ProtNLM"/>
    </source>
</evidence>
<organism evidence="1 2">
    <name type="scientific">Phytophthora oleae</name>
    <dbReference type="NCBI Taxonomy" id="2107226"/>
    <lineage>
        <taxon>Eukaryota</taxon>
        <taxon>Sar</taxon>
        <taxon>Stramenopiles</taxon>
        <taxon>Oomycota</taxon>
        <taxon>Peronosporomycetes</taxon>
        <taxon>Peronosporales</taxon>
        <taxon>Peronosporaceae</taxon>
        <taxon>Phytophthora</taxon>
    </lineage>
</organism>
<dbReference type="Gene3D" id="1.25.40.20">
    <property type="entry name" value="Ankyrin repeat-containing domain"/>
    <property type="match status" value="2"/>
</dbReference>
<evidence type="ECO:0000313" key="1">
    <source>
        <dbReference type="EMBL" id="KAL3660576.1"/>
    </source>
</evidence>
<dbReference type="Proteomes" id="UP001632037">
    <property type="component" value="Unassembled WGS sequence"/>
</dbReference>
<comment type="caution">
    <text evidence="1">The sequence shown here is derived from an EMBL/GenBank/DDBJ whole genome shotgun (WGS) entry which is preliminary data.</text>
</comment>